<dbReference type="EMBL" id="AGNL01042149">
    <property type="protein sequence ID" value="EJK51144.1"/>
    <property type="molecule type" value="Genomic_DNA"/>
</dbReference>
<protein>
    <submittedName>
        <fullName evidence="2">Uncharacterized protein</fullName>
    </submittedName>
</protein>
<organism evidence="2 3">
    <name type="scientific">Thalassiosira oceanica</name>
    <name type="common">Marine diatom</name>
    <dbReference type="NCBI Taxonomy" id="159749"/>
    <lineage>
        <taxon>Eukaryota</taxon>
        <taxon>Sar</taxon>
        <taxon>Stramenopiles</taxon>
        <taxon>Ochrophyta</taxon>
        <taxon>Bacillariophyta</taxon>
        <taxon>Coscinodiscophyceae</taxon>
        <taxon>Thalassiosirophycidae</taxon>
        <taxon>Thalassiosirales</taxon>
        <taxon>Thalassiosiraceae</taxon>
        <taxon>Thalassiosira</taxon>
    </lineage>
</organism>
<dbReference type="AlphaFoldDB" id="K0RFV7"/>
<dbReference type="Proteomes" id="UP000266841">
    <property type="component" value="Unassembled WGS sequence"/>
</dbReference>
<evidence type="ECO:0000313" key="3">
    <source>
        <dbReference type="Proteomes" id="UP000266841"/>
    </source>
</evidence>
<comment type="caution">
    <text evidence="2">The sequence shown here is derived from an EMBL/GenBank/DDBJ whole genome shotgun (WGS) entry which is preliminary data.</text>
</comment>
<proteinExistence type="predicted"/>
<evidence type="ECO:0000313" key="2">
    <source>
        <dbReference type="EMBL" id="EJK51144.1"/>
    </source>
</evidence>
<feature type="region of interest" description="Disordered" evidence="1">
    <location>
        <begin position="79"/>
        <end position="98"/>
    </location>
</feature>
<reference evidence="2 3" key="1">
    <citation type="journal article" date="2012" name="Genome Biol.">
        <title>Genome and low-iron response of an oceanic diatom adapted to chronic iron limitation.</title>
        <authorList>
            <person name="Lommer M."/>
            <person name="Specht M."/>
            <person name="Roy A.S."/>
            <person name="Kraemer L."/>
            <person name="Andreson R."/>
            <person name="Gutowska M.A."/>
            <person name="Wolf J."/>
            <person name="Bergner S.V."/>
            <person name="Schilhabel M.B."/>
            <person name="Klostermeier U.C."/>
            <person name="Beiko R.G."/>
            <person name="Rosenstiel P."/>
            <person name="Hippler M."/>
            <person name="Laroche J."/>
        </authorList>
    </citation>
    <scope>NUCLEOTIDE SEQUENCE [LARGE SCALE GENOMIC DNA]</scope>
    <source>
        <strain evidence="2 3">CCMP1005</strain>
    </source>
</reference>
<gene>
    <name evidence="2" type="ORF">THAOC_29712</name>
</gene>
<accession>K0RFV7</accession>
<sequence length="98" mass="9607">ALSRLAGLIGESPVQIATTAADVLLCYSRTARAVTSVLSGAPSAAGDGAVPPPGAADDAREVVRLIAVSCPVLVRDMGGGPYASPGCTARSTGGGRTR</sequence>
<name>K0RFV7_THAOC</name>
<feature type="non-terminal residue" evidence="2">
    <location>
        <position position="1"/>
    </location>
</feature>
<keyword evidence="3" id="KW-1185">Reference proteome</keyword>
<evidence type="ECO:0000256" key="1">
    <source>
        <dbReference type="SAM" id="MobiDB-lite"/>
    </source>
</evidence>